<dbReference type="GO" id="GO:0016887">
    <property type="term" value="F:ATP hydrolysis activity"/>
    <property type="evidence" value="ECO:0007669"/>
    <property type="project" value="TreeGrafter"/>
</dbReference>
<dbReference type="Gene3D" id="3.40.50.300">
    <property type="entry name" value="P-loop containing nucleotide triphosphate hydrolases"/>
    <property type="match status" value="1"/>
</dbReference>
<dbReference type="PANTHER" id="PTHR30258">
    <property type="entry name" value="TYPE II SECRETION SYSTEM PROTEIN GSPE-RELATED"/>
    <property type="match status" value="1"/>
</dbReference>
<keyword evidence="4" id="KW-1133">Transmembrane helix</keyword>
<sequence length="584" mass="64578" precursor="true">MPKLFAFVLSFSAVLLTNSQARAGVELIGAARGQGGYLSLVKIGLIALVFFIWVRLADWINRDTTRIGDLSGQKPQVWNPINIVVHLAGFFAAISIPIFWVGYPIYVACAFLPWFIYRIVRRSGIKKDSSIKQRLNPDQGLELDELQQDLGAEFEFTPAGETDSDRQSNLIRARQSPGFVVLKDMLSEILLKRANIVLIDYSQTQATPRILVDGTWHPIPPMDRETGDNVLYSLKYIAGLNPADRRNKQAGRFAIKSPEFGKRKINVVSQGIPNGERVQLKLIGDASAQLPLKKLGMLPSMEKPFAEALNKPGICIVSAPKGEGLTTTWQGLLLSADRLTRDCVGLVSKENEEETTVENIVLKYYMPAGQGTPNQKEALAQSLLTRPDSMAVFEIESPEVTDVLSASVKGQDVAVWLQTSAKSSVEALLRCMQNSKNPNQFADSVRYVTNQRLGRRLCDHCKQEVQVQPKLIQQLGGDPRKQKTIFQAWRLPPPEQRVDETGKPIEFPTCQTCGGLGHVGRIAIFEMLTVNDEVRKVLKETPKPGPVDAIAKRSNAKTPLASSAYRLVLLGVISLQEAQASLKK</sequence>
<gene>
    <name evidence="7" type="primary">gspE_2</name>
    <name evidence="7" type="ORF">MFFC18_51930</name>
</gene>
<feature type="transmembrane region" description="Helical" evidence="4">
    <location>
        <begin position="77"/>
        <end position="97"/>
    </location>
</feature>
<dbReference type="PANTHER" id="PTHR30258:SF2">
    <property type="entry name" value="COMG OPERON PROTEIN 1"/>
    <property type="match status" value="1"/>
</dbReference>
<evidence type="ECO:0000313" key="8">
    <source>
        <dbReference type="Proteomes" id="UP000322214"/>
    </source>
</evidence>
<dbReference type="EMBL" id="CP042912">
    <property type="protein sequence ID" value="QEG25269.1"/>
    <property type="molecule type" value="Genomic_DNA"/>
</dbReference>
<proteinExistence type="inferred from homology"/>
<dbReference type="SUPFAM" id="SSF52540">
    <property type="entry name" value="P-loop containing nucleoside triphosphate hydrolases"/>
    <property type="match status" value="1"/>
</dbReference>
<feature type="signal peptide" evidence="5">
    <location>
        <begin position="1"/>
        <end position="23"/>
    </location>
</feature>
<accession>A0A5B9PI20</accession>
<comment type="similarity">
    <text evidence="1">Belongs to the GSP E family.</text>
</comment>
<keyword evidence="4" id="KW-0472">Membrane</keyword>
<dbReference type="STRING" id="980251.GCA_001642875_03769"/>
<reference evidence="7 8" key="1">
    <citation type="submission" date="2019-08" db="EMBL/GenBank/DDBJ databases">
        <title>Deep-cultivation of Planctomycetes and their phenomic and genomic characterization uncovers novel biology.</title>
        <authorList>
            <person name="Wiegand S."/>
            <person name="Jogler M."/>
            <person name="Boedeker C."/>
            <person name="Pinto D."/>
            <person name="Vollmers J."/>
            <person name="Rivas-Marin E."/>
            <person name="Kohn T."/>
            <person name="Peeters S.H."/>
            <person name="Heuer A."/>
            <person name="Rast P."/>
            <person name="Oberbeckmann S."/>
            <person name="Bunk B."/>
            <person name="Jeske O."/>
            <person name="Meyerdierks A."/>
            <person name="Storesund J.E."/>
            <person name="Kallscheuer N."/>
            <person name="Luecker S."/>
            <person name="Lage O.M."/>
            <person name="Pohl T."/>
            <person name="Merkel B.J."/>
            <person name="Hornburger P."/>
            <person name="Mueller R.-W."/>
            <person name="Bruemmer F."/>
            <person name="Labrenz M."/>
            <person name="Spormann A.M."/>
            <person name="Op den Camp H."/>
            <person name="Overmann J."/>
            <person name="Amann R."/>
            <person name="Jetten M.S.M."/>
            <person name="Mascher T."/>
            <person name="Medema M.H."/>
            <person name="Devos D.P."/>
            <person name="Kaster A.-K."/>
            <person name="Ovreas L."/>
            <person name="Rohde M."/>
            <person name="Galperin M.Y."/>
            <person name="Jogler C."/>
        </authorList>
    </citation>
    <scope>NUCLEOTIDE SEQUENCE [LARGE SCALE GENOMIC DNA]</scope>
    <source>
        <strain evidence="7 8">FC18</strain>
    </source>
</reference>
<evidence type="ECO:0000259" key="6">
    <source>
        <dbReference type="Pfam" id="PF00437"/>
    </source>
</evidence>
<dbReference type="GO" id="GO:0005524">
    <property type="term" value="F:ATP binding"/>
    <property type="evidence" value="ECO:0007669"/>
    <property type="project" value="UniProtKB-KW"/>
</dbReference>
<name>A0A5B9PI20_9BACT</name>
<feature type="chain" id="PRO_5022870533" evidence="5">
    <location>
        <begin position="24"/>
        <end position="584"/>
    </location>
</feature>
<dbReference type="GO" id="GO:0005886">
    <property type="term" value="C:plasma membrane"/>
    <property type="evidence" value="ECO:0007669"/>
    <property type="project" value="TreeGrafter"/>
</dbReference>
<evidence type="ECO:0000256" key="1">
    <source>
        <dbReference type="ARBA" id="ARBA00006611"/>
    </source>
</evidence>
<dbReference type="KEGG" id="mff:MFFC18_51930"/>
<evidence type="ECO:0000313" key="7">
    <source>
        <dbReference type="EMBL" id="QEG25269.1"/>
    </source>
</evidence>
<dbReference type="AlphaFoldDB" id="A0A5B9PI20"/>
<keyword evidence="3" id="KW-0067">ATP-binding</keyword>
<organism evidence="7 8">
    <name type="scientific">Mariniblastus fucicola</name>
    <dbReference type="NCBI Taxonomy" id="980251"/>
    <lineage>
        <taxon>Bacteria</taxon>
        <taxon>Pseudomonadati</taxon>
        <taxon>Planctomycetota</taxon>
        <taxon>Planctomycetia</taxon>
        <taxon>Pirellulales</taxon>
        <taxon>Pirellulaceae</taxon>
        <taxon>Mariniblastus</taxon>
    </lineage>
</organism>
<dbReference type="Gene3D" id="3.30.450.90">
    <property type="match status" value="1"/>
</dbReference>
<dbReference type="InterPro" id="IPR001482">
    <property type="entry name" value="T2SS/T4SS_dom"/>
</dbReference>
<feature type="domain" description="Bacterial type II secretion system protein E" evidence="6">
    <location>
        <begin position="181"/>
        <end position="578"/>
    </location>
</feature>
<dbReference type="InterPro" id="IPR027417">
    <property type="entry name" value="P-loop_NTPase"/>
</dbReference>
<keyword evidence="5" id="KW-0732">Signal</keyword>
<evidence type="ECO:0000256" key="3">
    <source>
        <dbReference type="ARBA" id="ARBA00022840"/>
    </source>
</evidence>
<protein>
    <submittedName>
        <fullName evidence="7">Type II secretion system protein E</fullName>
    </submittedName>
</protein>
<dbReference type="Proteomes" id="UP000322214">
    <property type="component" value="Chromosome"/>
</dbReference>
<dbReference type="Pfam" id="PF00437">
    <property type="entry name" value="T2SSE"/>
    <property type="match status" value="1"/>
</dbReference>
<evidence type="ECO:0000256" key="2">
    <source>
        <dbReference type="ARBA" id="ARBA00022741"/>
    </source>
</evidence>
<keyword evidence="8" id="KW-1185">Reference proteome</keyword>
<evidence type="ECO:0000256" key="4">
    <source>
        <dbReference type="SAM" id="Phobius"/>
    </source>
</evidence>
<evidence type="ECO:0000256" key="5">
    <source>
        <dbReference type="SAM" id="SignalP"/>
    </source>
</evidence>
<keyword evidence="4" id="KW-0812">Transmembrane</keyword>
<keyword evidence="2" id="KW-0547">Nucleotide-binding</keyword>
<feature type="transmembrane region" description="Helical" evidence="4">
    <location>
        <begin position="37"/>
        <end position="56"/>
    </location>
</feature>